<gene>
    <name evidence="3" type="primary">pucR</name>
    <name evidence="3" type="ORF">TTHNP4_00107</name>
</gene>
<dbReference type="Gene3D" id="1.10.10.2840">
    <property type="entry name" value="PucR C-terminal helix-turn-helix domain"/>
    <property type="match status" value="1"/>
</dbReference>
<dbReference type="InterPro" id="IPR025736">
    <property type="entry name" value="PucR_C-HTH_dom"/>
</dbReference>
<feature type="domain" description="PucR C-terminal helix-turn-helix" evidence="2">
    <location>
        <begin position="394"/>
        <end position="447"/>
    </location>
</feature>
<proteinExistence type="predicted"/>
<dbReference type="PANTHER" id="PTHR33744">
    <property type="entry name" value="CARBOHYDRATE DIACID REGULATOR"/>
    <property type="match status" value="1"/>
</dbReference>
<dbReference type="AlphaFoldDB" id="A0A3P4AVR1"/>
<dbReference type="Proteomes" id="UP000279841">
    <property type="component" value="Plasmid 4"/>
</dbReference>
<sequence length="454" mass="48689">MPPEAKGQPVAGPTVAEALRHPVLARAELVGGRQGLSRRIAWVHVSELLDVARFLQGNELLLTTGMALAHASPGAREAYLSSLAERGIAALGIELVQWMRSLPGDFSAWADAAGIPLLVFREEVRFEAISQAICTLVLSRRTALFEALEEATRALLEGFAEGGLPGFAAALERLLPGQRVAVRPGPGPEEPGLWIPLTAGEEVLGVLGLVPGEGLDEVGRLVAERAAHLLAAHLAMARAQEEARRREALERLNALLLPDLFPGPPPYHPAWMGLALGEGVGEEALWPLLGEGVEAWGWRVGGARLFLLGGRRPALERVARALEGRDGVGVGPVVDGGCGARHTLREALWRLRYGQDALGLAPLLVPDPELHLAYARARLAPLLGLPPGRRRALGETLRVLLEEGNRTRAADRLGIRRQSLYRRLALLESLLGPLTPGRPDLLLALRILTEAGEL</sequence>
<name>A0A3P4AVR1_THETH</name>
<geneLocation type="plasmid" evidence="3 4">
    <name>4</name>
</geneLocation>
<dbReference type="Pfam" id="PF13556">
    <property type="entry name" value="HTH_30"/>
    <property type="match status" value="1"/>
</dbReference>
<dbReference type="EMBL" id="LR027520">
    <property type="protein sequence ID" value="VCU54699.1"/>
    <property type="molecule type" value="Genomic_DNA"/>
</dbReference>
<organism evidence="3 4">
    <name type="scientific">Thermus thermophilus</name>
    <dbReference type="NCBI Taxonomy" id="274"/>
    <lineage>
        <taxon>Bacteria</taxon>
        <taxon>Thermotogati</taxon>
        <taxon>Deinococcota</taxon>
        <taxon>Deinococci</taxon>
        <taxon>Thermales</taxon>
        <taxon>Thermaceae</taxon>
        <taxon>Thermus</taxon>
    </lineage>
</organism>
<dbReference type="Pfam" id="PF07905">
    <property type="entry name" value="PucR"/>
    <property type="match status" value="1"/>
</dbReference>
<evidence type="ECO:0000313" key="3">
    <source>
        <dbReference type="EMBL" id="VCU54699.1"/>
    </source>
</evidence>
<reference evidence="3 4" key="1">
    <citation type="submission" date="2018-10" db="EMBL/GenBank/DDBJ databases">
        <authorList>
            <person name="Peiro R."/>
            <person name="Begona"/>
            <person name="Cbmso G."/>
            <person name="Lopez M."/>
            <person name="Gonzalez S."/>
            <person name="Sacristan E."/>
            <person name="Castillo E."/>
        </authorList>
    </citation>
    <scope>NUCLEOTIDE SEQUENCE [LARGE SCALE GENOMIC DNA]</scope>
    <source>
        <strain evidence="3">TTHNAR1</strain>
        <plasmid evidence="4">4</plasmid>
    </source>
</reference>
<dbReference type="PANTHER" id="PTHR33744:SF1">
    <property type="entry name" value="DNA-BINDING TRANSCRIPTIONAL ACTIVATOR ADER"/>
    <property type="match status" value="1"/>
</dbReference>
<dbReference type="RefSeq" id="WP_124105621.1">
    <property type="nucleotide sequence ID" value="NZ_LR027520.1"/>
</dbReference>
<accession>A0A3P4AVR1</accession>
<keyword evidence="3" id="KW-0614">Plasmid</keyword>
<evidence type="ECO:0000259" key="2">
    <source>
        <dbReference type="Pfam" id="PF13556"/>
    </source>
</evidence>
<feature type="domain" description="Purine catabolism PurC-like" evidence="1">
    <location>
        <begin position="18"/>
        <end position="136"/>
    </location>
</feature>
<dbReference type="InterPro" id="IPR051448">
    <property type="entry name" value="CdaR-like_regulators"/>
</dbReference>
<evidence type="ECO:0000313" key="4">
    <source>
        <dbReference type="Proteomes" id="UP000279841"/>
    </source>
</evidence>
<dbReference type="InterPro" id="IPR009057">
    <property type="entry name" value="Homeodomain-like_sf"/>
</dbReference>
<dbReference type="InterPro" id="IPR012914">
    <property type="entry name" value="PucR_dom"/>
</dbReference>
<evidence type="ECO:0000259" key="1">
    <source>
        <dbReference type="Pfam" id="PF07905"/>
    </source>
</evidence>
<dbReference type="InterPro" id="IPR042070">
    <property type="entry name" value="PucR_C-HTH_sf"/>
</dbReference>
<protein>
    <submittedName>
        <fullName evidence="3">Purine catabolism regulatory protein</fullName>
    </submittedName>
</protein>
<dbReference type="SUPFAM" id="SSF46689">
    <property type="entry name" value="Homeodomain-like"/>
    <property type="match status" value="1"/>
</dbReference>